<feature type="transmembrane region" description="Helical" evidence="1">
    <location>
        <begin position="320"/>
        <end position="339"/>
    </location>
</feature>
<dbReference type="EMBL" id="LR593886">
    <property type="protein sequence ID" value="VTR93094.1"/>
    <property type="molecule type" value="Genomic_DNA"/>
</dbReference>
<keyword evidence="1" id="KW-1133">Transmembrane helix</keyword>
<feature type="signal peptide" evidence="2">
    <location>
        <begin position="1"/>
        <end position="22"/>
    </location>
</feature>
<sequence>MMRTRLLLALLLSLGGASSLCGQDESLKKKIEQSWSHQREEIASAKVRYKIIRTGIGQVLPISSNELLEIIGSNGCETKQQAAGLLSRVTNLKASGDGWFDEGKFVMLGSKRKNSLSGQLNETMVDNADYKVTYSAPNRQVDLEHSSQSSTTTVSLRDFRVVPAEPTGKGVSIRSDKSTYIECNIGEDLLSLDKGSYAVRDYQRVAGGKVTQLFVQRGFQKRLGGVEFPTVSIQSHFKSNQLIYLQVVCVEQAEFNGDVEESEFRISPSPSVNIVDRRNPSPKVISHESPTDMSIEDVVQGANEPHQAVRKYGFSSTSRIYLAIAGVLCLLLGVAIYFLRVRLRGKVGNSIGRLPSSN</sequence>
<organism evidence="3 4">
    <name type="scientific">Gemmata massiliana</name>
    <dbReference type="NCBI Taxonomy" id="1210884"/>
    <lineage>
        <taxon>Bacteria</taxon>
        <taxon>Pseudomonadati</taxon>
        <taxon>Planctomycetota</taxon>
        <taxon>Planctomycetia</taxon>
        <taxon>Gemmatales</taxon>
        <taxon>Gemmataceae</taxon>
        <taxon>Gemmata</taxon>
    </lineage>
</organism>
<evidence type="ECO:0000313" key="3">
    <source>
        <dbReference type="EMBL" id="VTR93094.1"/>
    </source>
</evidence>
<keyword evidence="1" id="KW-0472">Membrane</keyword>
<dbReference type="RefSeq" id="WP_162667878.1">
    <property type="nucleotide sequence ID" value="NZ_LR593886.1"/>
</dbReference>
<gene>
    <name evidence="3" type="ORF">SOIL9_46200</name>
</gene>
<reference evidence="3 4" key="1">
    <citation type="submission" date="2019-05" db="EMBL/GenBank/DDBJ databases">
        <authorList>
            <consortium name="Science for Life Laboratories"/>
        </authorList>
    </citation>
    <scope>NUCLEOTIDE SEQUENCE [LARGE SCALE GENOMIC DNA]</scope>
    <source>
        <strain evidence="3">Soil9</strain>
    </source>
</reference>
<name>A0A6P2CZ64_9BACT</name>
<feature type="chain" id="PRO_5026955291" evidence="2">
    <location>
        <begin position="23"/>
        <end position="358"/>
    </location>
</feature>
<dbReference type="KEGG" id="gms:SOIL9_46200"/>
<evidence type="ECO:0000313" key="4">
    <source>
        <dbReference type="Proteomes" id="UP000464178"/>
    </source>
</evidence>
<accession>A0A6P2CZ64</accession>
<evidence type="ECO:0000256" key="2">
    <source>
        <dbReference type="SAM" id="SignalP"/>
    </source>
</evidence>
<evidence type="ECO:0000256" key="1">
    <source>
        <dbReference type="SAM" id="Phobius"/>
    </source>
</evidence>
<dbReference type="Proteomes" id="UP000464178">
    <property type="component" value="Chromosome"/>
</dbReference>
<keyword evidence="1" id="KW-0812">Transmembrane</keyword>
<protein>
    <submittedName>
        <fullName evidence="3">Uncharacterized protein</fullName>
    </submittedName>
</protein>
<keyword evidence="2" id="KW-0732">Signal</keyword>
<dbReference type="AlphaFoldDB" id="A0A6P2CZ64"/>
<keyword evidence="4" id="KW-1185">Reference proteome</keyword>
<proteinExistence type="predicted"/>